<keyword evidence="2" id="KW-0223">Dioxygenase</keyword>
<dbReference type="Gene3D" id="3.10.180.10">
    <property type="entry name" value="2,3-Dihydroxybiphenyl 1,2-Dioxygenase, domain 1"/>
    <property type="match status" value="1"/>
</dbReference>
<dbReference type="Proteomes" id="UP000199236">
    <property type="component" value="Unassembled WGS sequence"/>
</dbReference>
<dbReference type="OrthoDB" id="9812656at2"/>
<dbReference type="InterPro" id="IPR004360">
    <property type="entry name" value="Glyas_Fos-R_dOase_dom"/>
</dbReference>
<feature type="domain" description="VOC" evidence="1">
    <location>
        <begin position="7"/>
        <end position="132"/>
    </location>
</feature>
<dbReference type="AlphaFoldDB" id="A0A1I5G579"/>
<dbReference type="Pfam" id="PF00903">
    <property type="entry name" value="Glyoxalase"/>
    <property type="match status" value="1"/>
</dbReference>
<keyword evidence="2" id="KW-0560">Oxidoreductase</keyword>
<dbReference type="STRING" id="655353.SAMN04488056_104345"/>
<evidence type="ECO:0000259" key="1">
    <source>
        <dbReference type="PROSITE" id="PS51819"/>
    </source>
</evidence>
<protein>
    <submittedName>
        <fullName evidence="2">Catechol 2,3-dioxygenase</fullName>
    </submittedName>
</protein>
<name>A0A1I5G579_9HYPH</name>
<sequence>MATRITGILETPVYVDDLAKAYDFYHGFLGLERMIEGDRIHAYDVAAGQVLIVCLRGASDEDALINGQKVPGHSSYGPSHFAFKIEQDTLSDWTAKVQDAEVDIESRVTWPLGGQSIYFRDPFNNVVELATAGVWPNDPINK</sequence>
<accession>A0A1I5G579</accession>
<reference evidence="2 3" key="1">
    <citation type="submission" date="2016-10" db="EMBL/GenBank/DDBJ databases">
        <authorList>
            <person name="de Groot N.N."/>
        </authorList>
    </citation>
    <scope>NUCLEOTIDE SEQUENCE [LARGE SCALE GENOMIC DNA]</scope>
    <source>
        <strain evidence="2 3">CGMCC 1.9157</strain>
    </source>
</reference>
<dbReference type="InterPro" id="IPR029068">
    <property type="entry name" value="Glyas_Bleomycin-R_OHBP_Dase"/>
</dbReference>
<dbReference type="RefSeq" id="WP_090071947.1">
    <property type="nucleotide sequence ID" value="NZ_FOVR01000004.1"/>
</dbReference>
<dbReference type="PROSITE" id="PS51819">
    <property type="entry name" value="VOC"/>
    <property type="match status" value="1"/>
</dbReference>
<gene>
    <name evidence="2" type="ORF">SAMN04488056_104345</name>
</gene>
<dbReference type="GO" id="GO:0051213">
    <property type="term" value="F:dioxygenase activity"/>
    <property type="evidence" value="ECO:0007669"/>
    <property type="project" value="UniProtKB-KW"/>
</dbReference>
<organism evidence="2 3">
    <name type="scientific">Cohaesibacter marisflavi</name>
    <dbReference type="NCBI Taxonomy" id="655353"/>
    <lineage>
        <taxon>Bacteria</taxon>
        <taxon>Pseudomonadati</taxon>
        <taxon>Pseudomonadota</taxon>
        <taxon>Alphaproteobacteria</taxon>
        <taxon>Hyphomicrobiales</taxon>
        <taxon>Cohaesibacteraceae</taxon>
    </lineage>
</organism>
<evidence type="ECO:0000313" key="2">
    <source>
        <dbReference type="EMBL" id="SFO30701.1"/>
    </source>
</evidence>
<dbReference type="InterPro" id="IPR037523">
    <property type="entry name" value="VOC_core"/>
</dbReference>
<keyword evidence="3" id="KW-1185">Reference proteome</keyword>
<dbReference type="SUPFAM" id="SSF54593">
    <property type="entry name" value="Glyoxalase/Bleomycin resistance protein/Dihydroxybiphenyl dioxygenase"/>
    <property type="match status" value="1"/>
</dbReference>
<evidence type="ECO:0000313" key="3">
    <source>
        <dbReference type="Proteomes" id="UP000199236"/>
    </source>
</evidence>
<dbReference type="EMBL" id="FOVR01000004">
    <property type="protein sequence ID" value="SFO30701.1"/>
    <property type="molecule type" value="Genomic_DNA"/>
</dbReference>
<proteinExistence type="predicted"/>